<sequence length="80" mass="9119">MATTGYSVQSNGDIYKLDLSAKDTAVAFEFFDELFDTFNASGASTKKLKCKVKKDSAHWEFWRSALQIIERVFKKVEENS</sequence>
<proteinExistence type="predicted"/>
<accession>A0AAN7PG23</accession>
<dbReference type="AlphaFoldDB" id="A0AAN7PG23"/>
<dbReference type="EMBL" id="JARPUR010000001">
    <property type="protein sequence ID" value="KAK4885264.1"/>
    <property type="molecule type" value="Genomic_DNA"/>
</dbReference>
<evidence type="ECO:0000313" key="2">
    <source>
        <dbReference type="Proteomes" id="UP001353858"/>
    </source>
</evidence>
<comment type="caution">
    <text evidence="1">The sequence shown here is derived from an EMBL/GenBank/DDBJ whole genome shotgun (WGS) entry which is preliminary data.</text>
</comment>
<gene>
    <name evidence="1" type="ORF">RN001_001535</name>
</gene>
<reference evidence="2" key="1">
    <citation type="submission" date="2023-01" db="EMBL/GenBank/DDBJ databases">
        <title>Key to firefly adult light organ development and bioluminescence: homeobox transcription factors regulate luciferase expression and transportation to peroxisome.</title>
        <authorList>
            <person name="Fu X."/>
        </authorList>
    </citation>
    <scope>NUCLEOTIDE SEQUENCE [LARGE SCALE GENOMIC DNA]</scope>
</reference>
<protein>
    <submittedName>
        <fullName evidence="1">Uncharacterized protein</fullName>
    </submittedName>
</protein>
<name>A0AAN7PG23_9COLE</name>
<organism evidence="1 2">
    <name type="scientific">Aquatica leii</name>
    <dbReference type="NCBI Taxonomy" id="1421715"/>
    <lineage>
        <taxon>Eukaryota</taxon>
        <taxon>Metazoa</taxon>
        <taxon>Ecdysozoa</taxon>
        <taxon>Arthropoda</taxon>
        <taxon>Hexapoda</taxon>
        <taxon>Insecta</taxon>
        <taxon>Pterygota</taxon>
        <taxon>Neoptera</taxon>
        <taxon>Endopterygota</taxon>
        <taxon>Coleoptera</taxon>
        <taxon>Polyphaga</taxon>
        <taxon>Elateriformia</taxon>
        <taxon>Elateroidea</taxon>
        <taxon>Lampyridae</taxon>
        <taxon>Luciolinae</taxon>
        <taxon>Aquatica</taxon>
    </lineage>
</organism>
<keyword evidence="2" id="KW-1185">Reference proteome</keyword>
<evidence type="ECO:0000313" key="1">
    <source>
        <dbReference type="EMBL" id="KAK4885264.1"/>
    </source>
</evidence>
<dbReference type="Proteomes" id="UP001353858">
    <property type="component" value="Unassembled WGS sequence"/>
</dbReference>